<keyword evidence="3" id="KW-0808">Transferase</keyword>
<organism evidence="13 14">
    <name type="scientific">Candidatus Azambacteria bacterium RIFOXYD1_FULL_42_11</name>
    <dbReference type="NCBI Taxonomy" id="1797310"/>
    <lineage>
        <taxon>Bacteria</taxon>
        <taxon>Candidatus Azamiibacteriota</taxon>
    </lineage>
</organism>
<dbReference type="InterPro" id="IPR029060">
    <property type="entry name" value="PIN-like_dom_sf"/>
</dbReference>
<evidence type="ECO:0000256" key="6">
    <source>
        <dbReference type="ARBA" id="ARBA00022763"/>
    </source>
</evidence>
<comment type="catalytic activity">
    <reaction evidence="10">
        <text>DNA(n) + a 2'-deoxyribonucleoside 5'-triphosphate = DNA(n+1) + diphosphate</text>
        <dbReference type="Rhea" id="RHEA:22508"/>
        <dbReference type="Rhea" id="RHEA-COMP:17339"/>
        <dbReference type="Rhea" id="RHEA-COMP:17340"/>
        <dbReference type="ChEBI" id="CHEBI:33019"/>
        <dbReference type="ChEBI" id="CHEBI:61560"/>
        <dbReference type="ChEBI" id="CHEBI:173112"/>
        <dbReference type="EC" id="2.7.7.7"/>
    </reaction>
</comment>
<dbReference type="CDD" id="cd09898">
    <property type="entry name" value="H3TH_53EXO"/>
    <property type="match status" value="1"/>
</dbReference>
<dbReference type="PANTHER" id="PTHR10133">
    <property type="entry name" value="DNA POLYMERASE I"/>
    <property type="match status" value="1"/>
</dbReference>
<dbReference type="Gene3D" id="3.40.50.1010">
    <property type="entry name" value="5'-nuclease"/>
    <property type="match status" value="1"/>
</dbReference>
<evidence type="ECO:0000256" key="9">
    <source>
        <dbReference type="ARBA" id="ARBA00023204"/>
    </source>
</evidence>
<dbReference type="CDD" id="cd06140">
    <property type="entry name" value="DNA_polA_I_Bacillus_like_exo"/>
    <property type="match status" value="1"/>
</dbReference>
<proteinExistence type="inferred from homology"/>
<dbReference type="Gene3D" id="1.10.150.20">
    <property type="entry name" value="5' to 3' exonuclease, C-terminal subdomain"/>
    <property type="match status" value="2"/>
</dbReference>
<comment type="similarity">
    <text evidence="1">Belongs to the DNA polymerase type-A family.</text>
</comment>
<dbReference type="FunFam" id="1.10.150.20:FF:000003">
    <property type="entry name" value="DNA polymerase I"/>
    <property type="match status" value="1"/>
</dbReference>
<dbReference type="EC" id="2.7.7.7" evidence="2"/>
<dbReference type="SUPFAM" id="SSF88723">
    <property type="entry name" value="PIN domain-like"/>
    <property type="match status" value="1"/>
</dbReference>
<evidence type="ECO:0000256" key="4">
    <source>
        <dbReference type="ARBA" id="ARBA00022695"/>
    </source>
</evidence>
<dbReference type="SMART" id="SM00279">
    <property type="entry name" value="HhH2"/>
    <property type="match status" value="1"/>
</dbReference>
<dbReference type="SMART" id="SM00475">
    <property type="entry name" value="53EXOc"/>
    <property type="match status" value="1"/>
</dbReference>
<evidence type="ECO:0000256" key="10">
    <source>
        <dbReference type="ARBA" id="ARBA00049244"/>
    </source>
</evidence>
<evidence type="ECO:0000313" key="13">
    <source>
        <dbReference type="EMBL" id="OGD41860.1"/>
    </source>
</evidence>
<dbReference type="Proteomes" id="UP000178974">
    <property type="component" value="Unassembled WGS sequence"/>
</dbReference>
<dbReference type="AlphaFoldDB" id="A0A1F5CG63"/>
<dbReference type="SUPFAM" id="SSF56672">
    <property type="entry name" value="DNA/RNA polymerases"/>
    <property type="match status" value="1"/>
</dbReference>
<dbReference type="InterPro" id="IPR002298">
    <property type="entry name" value="DNA_polymerase_A"/>
</dbReference>
<dbReference type="Gene3D" id="3.30.420.10">
    <property type="entry name" value="Ribonuclease H-like superfamily/Ribonuclease H"/>
    <property type="match status" value="1"/>
</dbReference>
<evidence type="ECO:0000256" key="7">
    <source>
        <dbReference type="ARBA" id="ARBA00022932"/>
    </source>
</evidence>
<dbReference type="GO" id="GO:0006261">
    <property type="term" value="P:DNA-templated DNA replication"/>
    <property type="evidence" value="ECO:0007669"/>
    <property type="project" value="InterPro"/>
</dbReference>
<feature type="domain" description="DNA-directed DNA polymerase family A palm" evidence="12">
    <location>
        <begin position="541"/>
        <end position="749"/>
    </location>
</feature>
<keyword evidence="7" id="KW-0239">DNA-directed DNA polymerase</keyword>
<evidence type="ECO:0000313" key="14">
    <source>
        <dbReference type="Proteomes" id="UP000178974"/>
    </source>
</evidence>
<dbReference type="SMART" id="SM00482">
    <property type="entry name" value="POLAc"/>
    <property type="match status" value="1"/>
</dbReference>
<dbReference type="InterPro" id="IPR002421">
    <property type="entry name" value="5-3_exonuclease"/>
</dbReference>
<dbReference type="SUPFAM" id="SSF53098">
    <property type="entry name" value="Ribonuclease H-like"/>
    <property type="match status" value="1"/>
</dbReference>
<dbReference type="SUPFAM" id="SSF47807">
    <property type="entry name" value="5' to 3' exonuclease, C-terminal subdomain"/>
    <property type="match status" value="1"/>
</dbReference>
<dbReference type="Pfam" id="PF00476">
    <property type="entry name" value="DNA_pol_A"/>
    <property type="match status" value="1"/>
</dbReference>
<evidence type="ECO:0000259" key="11">
    <source>
        <dbReference type="SMART" id="SM00475"/>
    </source>
</evidence>
<dbReference type="InterPro" id="IPR008918">
    <property type="entry name" value="HhH2"/>
</dbReference>
<dbReference type="PANTHER" id="PTHR10133:SF27">
    <property type="entry name" value="DNA POLYMERASE NU"/>
    <property type="match status" value="1"/>
</dbReference>
<dbReference type="EMBL" id="MEZA01000033">
    <property type="protein sequence ID" value="OGD41860.1"/>
    <property type="molecule type" value="Genomic_DNA"/>
</dbReference>
<reference evidence="13 14" key="1">
    <citation type="journal article" date="2016" name="Nat. Commun.">
        <title>Thousands of microbial genomes shed light on interconnected biogeochemical processes in an aquifer system.</title>
        <authorList>
            <person name="Anantharaman K."/>
            <person name="Brown C.T."/>
            <person name="Hug L.A."/>
            <person name="Sharon I."/>
            <person name="Castelle C.J."/>
            <person name="Probst A.J."/>
            <person name="Thomas B.C."/>
            <person name="Singh A."/>
            <person name="Wilkins M.J."/>
            <person name="Karaoz U."/>
            <person name="Brodie E.L."/>
            <person name="Williams K.H."/>
            <person name="Hubbard S.S."/>
            <person name="Banfield J.F."/>
        </authorList>
    </citation>
    <scope>NUCLEOTIDE SEQUENCE [LARGE SCALE GENOMIC DNA]</scope>
</reference>
<dbReference type="Pfam" id="PF01367">
    <property type="entry name" value="5_3_exonuc"/>
    <property type="match status" value="1"/>
</dbReference>
<keyword evidence="4" id="KW-0548">Nucleotidyltransferase</keyword>
<dbReference type="CDD" id="cd08637">
    <property type="entry name" value="DNA_pol_A_pol_I_C"/>
    <property type="match status" value="1"/>
</dbReference>
<dbReference type="FunFam" id="1.20.1060.10:FF:000001">
    <property type="entry name" value="DNA polymerase I"/>
    <property type="match status" value="1"/>
</dbReference>
<dbReference type="CDD" id="cd09859">
    <property type="entry name" value="PIN_53EXO"/>
    <property type="match status" value="1"/>
</dbReference>
<keyword evidence="5" id="KW-0235">DNA replication</keyword>
<comment type="caution">
    <text evidence="13">The sequence shown here is derived from an EMBL/GenBank/DDBJ whole genome shotgun (WGS) entry which is preliminary data.</text>
</comment>
<keyword evidence="6" id="KW-0227">DNA damage</keyword>
<dbReference type="InterPro" id="IPR001098">
    <property type="entry name" value="DNA-dir_DNA_pol_A_palm_dom"/>
</dbReference>
<feature type="domain" description="5'-3' exonuclease" evidence="11">
    <location>
        <begin position="2"/>
        <end position="247"/>
    </location>
</feature>
<dbReference type="GO" id="GO:0003887">
    <property type="term" value="F:DNA-directed DNA polymerase activity"/>
    <property type="evidence" value="ECO:0007669"/>
    <property type="project" value="UniProtKB-KW"/>
</dbReference>
<dbReference type="InterPro" id="IPR020045">
    <property type="entry name" value="DNA_polI_H3TH"/>
</dbReference>
<evidence type="ECO:0000256" key="1">
    <source>
        <dbReference type="ARBA" id="ARBA00007705"/>
    </source>
</evidence>
<dbReference type="Gene3D" id="3.30.70.370">
    <property type="match status" value="1"/>
</dbReference>
<dbReference type="GO" id="GO:0006302">
    <property type="term" value="P:double-strand break repair"/>
    <property type="evidence" value="ECO:0007669"/>
    <property type="project" value="TreeGrafter"/>
</dbReference>
<dbReference type="Gene3D" id="1.20.1060.10">
    <property type="entry name" value="Taq DNA Polymerase, Chain T, domain 4"/>
    <property type="match status" value="1"/>
</dbReference>
<evidence type="ECO:0000259" key="12">
    <source>
        <dbReference type="SMART" id="SM00482"/>
    </source>
</evidence>
<dbReference type="InterPro" id="IPR020046">
    <property type="entry name" value="5-3_exonucl_a-hlix_arch_N"/>
</dbReference>
<dbReference type="InterPro" id="IPR012337">
    <property type="entry name" value="RNaseH-like_sf"/>
</dbReference>
<dbReference type="InterPro" id="IPR036397">
    <property type="entry name" value="RNaseH_sf"/>
</dbReference>
<name>A0A1F5CG63_9BACT</name>
<evidence type="ECO:0000256" key="5">
    <source>
        <dbReference type="ARBA" id="ARBA00022705"/>
    </source>
</evidence>
<dbReference type="InterPro" id="IPR036279">
    <property type="entry name" value="5-3_exonuclease_C_sf"/>
</dbReference>
<sequence length="792" mass="88719">TTKSGELVNAVYGFTSILIKTISNFKPDYIVAAFDAPGATFRHEEYKEYKATRVKAPDDLYAQIPRVKEILTAFNIPIFEKSGFEADDVIGTISKHLSAKSGKDIEVLILTGDMDNLQLVGKNVSVLYSPPSASKEQIIYDDKKIAERFEGLKPEQLIDFKGLKGDPSDNIPGVKGIGEKTAIILLNKFGTIEKLYGAIEKGKAENVSAGVLEKLKAGKDTAFFSKKLATIKQNVPIKFDLKKSEFGKFDKNKIIELFQNLGFVSLINRLKPRSSAEGRGKQGTLAMSPRINIEDRVGYDFKSFIKTPRGKRVVISSSDFDVMIAAYILNPGEHDYSLEKLSLREFGAVLPKDEAISKLAPIFKNRLIETETKKVFEEIEMPLIPILAKMETAGIKLDVKKINKLNVYLGKELEKLQNKIYKLAGEKFNINSPQQLSEILFVKLKIPGTRAGGRFKKTSGGALSTGAAELEKLRSQHKIIDFILKYRELAKLKSTYTETLPKFVDNNNRVHTTFNQTGTASGRLSSHDPNMQNIPARGTWGDEVRKAFIAEKGYKFLSVDYSQIHLRIIAALANDKKMMEAFKKGLDIHKFTASEINNVPMDKVTSEMRFSAKALNFGIIYGMGAQSFSESAGISKEKAKEFIAEYLKDFSGVAQYIKKLQEEAKQRGYTMTLFGRRRYLPELKSPNPMLRAQAERIAINMPIQGLEADIMKKAMIGVDNWIQKENLNNNVKMLLQVHDELLFEVKEDLVKKIAPEIVKIMESVIKLSVPIAAEAKIGNNWGELRVFPKRNA</sequence>
<evidence type="ECO:0000256" key="2">
    <source>
        <dbReference type="ARBA" id="ARBA00012417"/>
    </source>
</evidence>
<dbReference type="GO" id="GO:0003677">
    <property type="term" value="F:DNA binding"/>
    <property type="evidence" value="ECO:0007669"/>
    <property type="project" value="UniProtKB-KW"/>
</dbReference>
<dbReference type="FunFam" id="1.10.150.20:FF:000002">
    <property type="entry name" value="DNA polymerase I"/>
    <property type="match status" value="1"/>
</dbReference>
<gene>
    <name evidence="13" type="ORF">A2567_02490</name>
</gene>
<dbReference type="Pfam" id="PF02739">
    <property type="entry name" value="5_3_exonuc_N"/>
    <property type="match status" value="1"/>
</dbReference>
<keyword evidence="8" id="KW-0238">DNA-binding</keyword>
<dbReference type="PRINTS" id="PR00868">
    <property type="entry name" value="DNAPOLI"/>
</dbReference>
<dbReference type="InterPro" id="IPR043502">
    <property type="entry name" value="DNA/RNA_pol_sf"/>
</dbReference>
<protein>
    <recommendedName>
        <fullName evidence="2">DNA-directed DNA polymerase</fullName>
        <ecNumber evidence="2">2.7.7.7</ecNumber>
    </recommendedName>
</protein>
<feature type="non-terminal residue" evidence="13">
    <location>
        <position position="1"/>
    </location>
</feature>
<keyword evidence="9" id="KW-0234">DNA repair</keyword>
<accession>A0A1F5CG63</accession>
<dbReference type="GO" id="GO:0008409">
    <property type="term" value="F:5'-3' exonuclease activity"/>
    <property type="evidence" value="ECO:0007669"/>
    <property type="project" value="InterPro"/>
</dbReference>
<evidence type="ECO:0000256" key="8">
    <source>
        <dbReference type="ARBA" id="ARBA00023125"/>
    </source>
</evidence>
<evidence type="ECO:0000256" key="3">
    <source>
        <dbReference type="ARBA" id="ARBA00022679"/>
    </source>
</evidence>